<dbReference type="OrthoDB" id="1649278at2"/>
<dbReference type="RefSeq" id="WP_110940914.1">
    <property type="nucleotide sequence ID" value="NZ_FQZV01000020.1"/>
</dbReference>
<dbReference type="Pfam" id="PF09560">
    <property type="entry name" value="Spore_YunB"/>
    <property type="match status" value="1"/>
</dbReference>
<accession>A0A1M6I7N9</accession>
<name>A0A1M6I7N9_9FIRM</name>
<evidence type="ECO:0000313" key="2">
    <source>
        <dbReference type="EMBL" id="SHJ30497.1"/>
    </source>
</evidence>
<dbReference type="AlphaFoldDB" id="A0A1M6I7N9"/>
<gene>
    <name evidence="2" type="ORF">SAMN02745975_01752</name>
</gene>
<evidence type="ECO:0000256" key="1">
    <source>
        <dbReference type="SAM" id="Phobius"/>
    </source>
</evidence>
<keyword evidence="1" id="KW-0812">Transmembrane</keyword>
<keyword evidence="3" id="KW-1185">Reference proteome</keyword>
<dbReference type="Proteomes" id="UP000184536">
    <property type="component" value="Unassembled WGS sequence"/>
</dbReference>
<dbReference type="EMBL" id="FQZV01000020">
    <property type="protein sequence ID" value="SHJ30497.1"/>
    <property type="molecule type" value="Genomic_DNA"/>
</dbReference>
<protein>
    <submittedName>
        <fullName evidence="2">Sporulation protein YunB</fullName>
    </submittedName>
</protein>
<dbReference type="STRING" id="1121919.SAMN02745975_01752"/>
<sequence length="227" mass="25431">MRRKYRRPRKKGNLKAFVAIIGIFLFLIYSFLLVDRKVKPSVLAIAEVKAREIATRAINESVNSKVSDDIKYQDLIFIRTDTEGNVTLMQANTVMMNRLASEVALTVQDNIKQIQASSVKVPLGNVFGSQLLAQYGPKIDIKVTPIGMVNVDFKTQFEQSGINQTRHKIYLVVNTQVRIIVPFSSNTTSVETSVPIAETVIVGKVPQSYIFVPENQMLNIMPKPSSE</sequence>
<dbReference type="NCBIfam" id="TIGR02832">
    <property type="entry name" value="spo_yunB"/>
    <property type="match status" value="1"/>
</dbReference>
<evidence type="ECO:0000313" key="3">
    <source>
        <dbReference type="Proteomes" id="UP000184536"/>
    </source>
</evidence>
<dbReference type="InterPro" id="IPR014197">
    <property type="entry name" value="Sporulation_prot_YunB"/>
</dbReference>
<keyword evidence="1" id="KW-1133">Transmembrane helix</keyword>
<feature type="transmembrane region" description="Helical" evidence="1">
    <location>
        <begin position="12"/>
        <end position="32"/>
    </location>
</feature>
<dbReference type="PIRSF" id="PIRSF021383">
    <property type="entry name" value="YunB"/>
    <property type="match status" value="1"/>
</dbReference>
<reference evidence="3" key="1">
    <citation type="submission" date="2016-11" db="EMBL/GenBank/DDBJ databases">
        <authorList>
            <person name="Varghese N."/>
            <person name="Submissions S."/>
        </authorList>
    </citation>
    <scope>NUCLEOTIDE SEQUENCE [LARGE SCALE GENOMIC DNA]</scope>
    <source>
        <strain evidence="3">DSM 17957</strain>
    </source>
</reference>
<keyword evidence="1" id="KW-0472">Membrane</keyword>
<organism evidence="2 3">
    <name type="scientific">Geosporobacter subterraneus DSM 17957</name>
    <dbReference type="NCBI Taxonomy" id="1121919"/>
    <lineage>
        <taxon>Bacteria</taxon>
        <taxon>Bacillati</taxon>
        <taxon>Bacillota</taxon>
        <taxon>Clostridia</taxon>
        <taxon>Peptostreptococcales</taxon>
        <taxon>Thermotaleaceae</taxon>
        <taxon>Geosporobacter</taxon>
    </lineage>
</organism>
<proteinExistence type="predicted"/>